<dbReference type="PANTHER" id="PTHR33136:SF6">
    <property type="entry name" value="PROTEIN RALF-LIKE 34"/>
    <property type="match status" value="1"/>
</dbReference>
<dbReference type="AlphaFoldDB" id="A0A8T2R6R0"/>
<dbReference type="Pfam" id="PF05498">
    <property type="entry name" value="RALF"/>
    <property type="match status" value="1"/>
</dbReference>
<gene>
    <name evidence="6" type="ORF">KP509_29G029300</name>
</gene>
<dbReference type="InterPro" id="IPR008801">
    <property type="entry name" value="RALF"/>
</dbReference>
<proteinExistence type="inferred from homology"/>
<dbReference type="GO" id="GO:0005179">
    <property type="term" value="F:hormone activity"/>
    <property type="evidence" value="ECO:0007669"/>
    <property type="project" value="UniProtKB-KW"/>
</dbReference>
<feature type="signal peptide" evidence="5">
    <location>
        <begin position="1"/>
        <end position="20"/>
    </location>
</feature>
<evidence type="ECO:0000256" key="3">
    <source>
        <dbReference type="ARBA" id="ARBA00022729"/>
    </source>
</evidence>
<accession>A0A8T2R6R0</accession>
<keyword evidence="2" id="KW-0372">Hormone</keyword>
<keyword evidence="4" id="KW-1015">Disulfide bond</keyword>
<evidence type="ECO:0000313" key="6">
    <source>
        <dbReference type="EMBL" id="KAH7291700.1"/>
    </source>
</evidence>
<keyword evidence="3 5" id="KW-0732">Signal</keyword>
<dbReference type="EMBL" id="CM035434">
    <property type="protein sequence ID" value="KAH7291701.1"/>
    <property type="molecule type" value="Genomic_DNA"/>
</dbReference>
<feature type="chain" id="PRO_5036275839" evidence="5">
    <location>
        <begin position="21"/>
        <end position="115"/>
    </location>
</feature>
<name>A0A8T2R6R0_CERRI</name>
<organism evidence="6 7">
    <name type="scientific">Ceratopteris richardii</name>
    <name type="common">Triangle waterfern</name>
    <dbReference type="NCBI Taxonomy" id="49495"/>
    <lineage>
        <taxon>Eukaryota</taxon>
        <taxon>Viridiplantae</taxon>
        <taxon>Streptophyta</taxon>
        <taxon>Embryophyta</taxon>
        <taxon>Tracheophyta</taxon>
        <taxon>Polypodiopsida</taxon>
        <taxon>Polypodiidae</taxon>
        <taxon>Polypodiales</taxon>
        <taxon>Pteridineae</taxon>
        <taxon>Pteridaceae</taxon>
        <taxon>Parkerioideae</taxon>
        <taxon>Ceratopteris</taxon>
    </lineage>
</organism>
<dbReference type="GO" id="GO:0009506">
    <property type="term" value="C:plasmodesma"/>
    <property type="evidence" value="ECO:0007669"/>
    <property type="project" value="TreeGrafter"/>
</dbReference>
<dbReference type="OMA" id="GDHHYHN"/>
<comment type="similarity">
    <text evidence="1">Belongs to the plant rapid alkalinization factor (RALF) family.</text>
</comment>
<evidence type="ECO:0000256" key="4">
    <source>
        <dbReference type="ARBA" id="ARBA00023157"/>
    </source>
</evidence>
<dbReference type="Proteomes" id="UP000825935">
    <property type="component" value="Chromosome 29"/>
</dbReference>
<reference evidence="6" key="1">
    <citation type="submission" date="2021-08" db="EMBL/GenBank/DDBJ databases">
        <title>WGS assembly of Ceratopteris richardii.</title>
        <authorList>
            <person name="Marchant D.B."/>
            <person name="Chen G."/>
            <person name="Jenkins J."/>
            <person name="Shu S."/>
            <person name="Leebens-Mack J."/>
            <person name="Grimwood J."/>
            <person name="Schmutz J."/>
            <person name="Soltis P."/>
            <person name="Soltis D."/>
            <person name="Chen Z.-H."/>
        </authorList>
    </citation>
    <scope>NUCLEOTIDE SEQUENCE</scope>
    <source>
        <strain evidence="6">Whitten #5841</strain>
        <tissue evidence="6">Leaf</tissue>
    </source>
</reference>
<dbReference type="PANTHER" id="PTHR33136">
    <property type="entry name" value="RAPID ALKALINIZATION FACTOR-LIKE"/>
    <property type="match status" value="1"/>
</dbReference>
<evidence type="ECO:0000256" key="1">
    <source>
        <dbReference type="ARBA" id="ARBA00009178"/>
    </source>
</evidence>
<evidence type="ECO:0000256" key="5">
    <source>
        <dbReference type="SAM" id="SignalP"/>
    </source>
</evidence>
<keyword evidence="7" id="KW-1185">Reference proteome</keyword>
<comment type="caution">
    <text evidence="6">The sequence shown here is derived from an EMBL/GenBank/DDBJ whole genome shotgun (WGS) entry which is preliminary data.</text>
</comment>
<sequence>MFRVSFLFLCFLLLVTTTLALTTNFDIDFASRSSSGKCNGSLGQCDLDSEFLLDSEVSRRILAGTSGYISYGALSANRVPCSTAGRSYYNCRGSGAINPYTRGCGRITKCARDTS</sequence>
<dbReference type="GO" id="GO:0019722">
    <property type="term" value="P:calcium-mediated signaling"/>
    <property type="evidence" value="ECO:0007669"/>
    <property type="project" value="TreeGrafter"/>
</dbReference>
<dbReference type="OrthoDB" id="1613518at2759"/>
<evidence type="ECO:0000313" key="7">
    <source>
        <dbReference type="Proteomes" id="UP000825935"/>
    </source>
</evidence>
<dbReference type="EMBL" id="CM035434">
    <property type="protein sequence ID" value="KAH7291700.1"/>
    <property type="molecule type" value="Genomic_DNA"/>
</dbReference>
<protein>
    <submittedName>
        <fullName evidence="6">Uncharacterized protein</fullName>
    </submittedName>
</protein>
<evidence type="ECO:0000256" key="2">
    <source>
        <dbReference type="ARBA" id="ARBA00022702"/>
    </source>
</evidence>